<feature type="chain" id="PRO_5042264624" evidence="1">
    <location>
        <begin position="22"/>
        <end position="256"/>
    </location>
</feature>
<evidence type="ECO:0000313" key="3">
    <source>
        <dbReference type="EMBL" id="NOI83049.1"/>
    </source>
</evidence>
<dbReference type="RefSeq" id="WP_171325052.1">
    <property type="nucleotide sequence ID" value="NZ_JBFOMF010000079.1"/>
</dbReference>
<dbReference type="SMART" id="SM00062">
    <property type="entry name" value="PBPb"/>
    <property type="match status" value="1"/>
</dbReference>
<feature type="domain" description="Solute-binding protein family 3/N-terminal" evidence="2">
    <location>
        <begin position="23"/>
        <end position="252"/>
    </location>
</feature>
<dbReference type="Proteomes" id="UP000572722">
    <property type="component" value="Unassembled WGS sequence"/>
</dbReference>
<feature type="signal peptide" evidence="1">
    <location>
        <begin position="1"/>
        <end position="21"/>
    </location>
</feature>
<dbReference type="SUPFAM" id="SSF53850">
    <property type="entry name" value="Periplasmic binding protein-like II"/>
    <property type="match status" value="1"/>
</dbReference>
<reference evidence="3 4" key="1">
    <citation type="submission" date="2019-08" db="EMBL/GenBank/DDBJ databases">
        <title>Draft genome sequencing and comparative genomics of hatchery-associated Vibrios.</title>
        <authorList>
            <person name="Kehlet-Delgado H."/>
            <person name="Mueller R.S."/>
        </authorList>
    </citation>
    <scope>NUCLEOTIDE SEQUENCE [LARGE SCALE GENOMIC DNA]</scope>
    <source>
        <strain evidence="3 4">01-65-5-1</strain>
    </source>
</reference>
<gene>
    <name evidence="3" type="ORF">F0237_20490</name>
</gene>
<dbReference type="EMBL" id="VTXO01000011">
    <property type="protein sequence ID" value="NOI83049.1"/>
    <property type="molecule type" value="Genomic_DNA"/>
</dbReference>
<dbReference type="InterPro" id="IPR001638">
    <property type="entry name" value="Solute-binding_3/MltF_N"/>
</dbReference>
<comment type="caution">
    <text evidence="3">The sequence shown here is derived from an EMBL/GenBank/DDBJ whole genome shotgun (WGS) entry which is preliminary data.</text>
</comment>
<dbReference type="Gene3D" id="3.40.190.10">
    <property type="entry name" value="Periplasmic binding protein-like II"/>
    <property type="match status" value="2"/>
</dbReference>
<keyword evidence="1" id="KW-0732">Signal</keyword>
<name>A0AAE5GU16_9VIBR</name>
<sequence>MRLLNTHLFAFCLFYSSFSFATTITLAYSDIESYPYQLGNGNYTPEPPGLSLDILNQVAVQLNIKIKYFRLPGKRVLDYIESGDVDGGFIFSYNSTRAQYAQYPMKGTIPDGEKRIATLGYYFYKLKGQPLEWDGVNFSKLENHFIAAHLGFSITSKLKQNNIKVHEAKTTEQLFAMLRSRRIEAIAIQNTIAQEYLRDKPWSDEIEQVLPAITTKDYFLIFNQNFARSNQDLVNQIWLVISEIRDKVILEKNDKY</sequence>
<dbReference type="AlphaFoldDB" id="A0AAE5GU16"/>
<evidence type="ECO:0000313" key="4">
    <source>
        <dbReference type="Proteomes" id="UP000572722"/>
    </source>
</evidence>
<organism evidence="3 4">
    <name type="scientific">Vibrio tubiashii</name>
    <dbReference type="NCBI Taxonomy" id="29498"/>
    <lineage>
        <taxon>Bacteria</taxon>
        <taxon>Pseudomonadati</taxon>
        <taxon>Pseudomonadota</taxon>
        <taxon>Gammaproteobacteria</taxon>
        <taxon>Vibrionales</taxon>
        <taxon>Vibrionaceae</taxon>
        <taxon>Vibrio</taxon>
        <taxon>Vibrio oreintalis group</taxon>
    </lineage>
</organism>
<proteinExistence type="predicted"/>
<protein>
    <submittedName>
        <fullName evidence="3">Amino acid ABC transporter substrate-binding protein</fullName>
    </submittedName>
</protein>
<evidence type="ECO:0000256" key="1">
    <source>
        <dbReference type="SAM" id="SignalP"/>
    </source>
</evidence>
<accession>A0AAE5GU16</accession>
<evidence type="ECO:0000259" key="2">
    <source>
        <dbReference type="SMART" id="SM00062"/>
    </source>
</evidence>